<feature type="compositionally biased region" description="Low complexity" evidence="1">
    <location>
        <begin position="206"/>
        <end position="222"/>
    </location>
</feature>
<feature type="region of interest" description="Disordered" evidence="1">
    <location>
        <begin position="106"/>
        <end position="127"/>
    </location>
</feature>
<dbReference type="AlphaFoldDB" id="A0A2P6TK97"/>
<dbReference type="EMBL" id="LHPG02000013">
    <property type="protein sequence ID" value="PRW44491.1"/>
    <property type="molecule type" value="Genomic_DNA"/>
</dbReference>
<feature type="region of interest" description="Disordered" evidence="1">
    <location>
        <begin position="436"/>
        <end position="467"/>
    </location>
</feature>
<evidence type="ECO:0000313" key="2">
    <source>
        <dbReference type="EMBL" id="PRW44491.1"/>
    </source>
</evidence>
<comment type="caution">
    <text evidence="2">The sequence shown here is derived from an EMBL/GenBank/DDBJ whole genome shotgun (WGS) entry which is preliminary data.</text>
</comment>
<gene>
    <name evidence="2" type="ORF">C2E21_6706</name>
</gene>
<feature type="region of interest" description="Disordered" evidence="1">
    <location>
        <begin position="201"/>
        <end position="226"/>
    </location>
</feature>
<accession>A0A2P6TK97</accession>
<feature type="compositionally biased region" description="Low complexity" evidence="1">
    <location>
        <begin position="436"/>
        <end position="448"/>
    </location>
</feature>
<dbReference type="Proteomes" id="UP000239899">
    <property type="component" value="Unassembled WGS sequence"/>
</dbReference>
<keyword evidence="3" id="KW-1185">Reference proteome</keyword>
<evidence type="ECO:0000313" key="3">
    <source>
        <dbReference type="Proteomes" id="UP000239899"/>
    </source>
</evidence>
<protein>
    <submittedName>
        <fullName evidence="2">Uncharacterized protein</fullName>
    </submittedName>
</protein>
<reference evidence="2 3" key="1">
    <citation type="journal article" date="2018" name="Plant J.">
        <title>Genome sequences of Chlorella sorokiniana UTEX 1602 and Micractinium conductrix SAG 241.80: implications to maltose excretion by a green alga.</title>
        <authorList>
            <person name="Arriola M.B."/>
            <person name="Velmurugan N."/>
            <person name="Zhang Y."/>
            <person name="Plunkett M.H."/>
            <person name="Hondzo H."/>
            <person name="Barney B.M."/>
        </authorList>
    </citation>
    <scope>NUCLEOTIDE SEQUENCE [LARGE SCALE GENOMIC DNA]</scope>
    <source>
        <strain evidence="3">UTEX 1602</strain>
    </source>
</reference>
<feature type="compositionally biased region" description="Basic and acidic residues" evidence="1">
    <location>
        <begin position="106"/>
        <end position="116"/>
    </location>
</feature>
<sequence length="521" mass="54991">MPSPQAAPPESDGEAGQERRFVRSLLLAWFASQNRSLFAARCLVEVVIEMYREGVTVDDVAVMLSLASLQQGGKLLQAADQDALLSYVAVVIMALEMVGVPLLPEGQERRQRKEEEGGGQEDNSSMSQGLKGFVKIAVDQFLAGTDLYRLQLQQSMAGDSAGEGDAAGVSPAVRMLQQNTRLVIITLEVVRDSGIPTVVPLDQPRTAGSAEGETAAAGTAGAAEEEATAVDSAAAAEQAAEQAAAQGQQEEGQQAVRRSAGVVPGFALACDPVRLARCDSKDAQQRAAAVRLLISFMGAAQGWLYSAWDFVEQCTECYSYGWTADEVFSRLNDEEFAQSGGMPGISLARQAGGPNPNVSALVFARWISLCYITLAQLRVVFPGALGQDGWAWVSGAAAAHDGSESTTLEAYGLADFVVHTIRNEDAKEAATASLAAAARGSTSSSSGSSDGGEEEVERPVEGVLSRPPLAEQPREGFVVVQDDGLLATSPTALLMSQQISLIQMTRQLLLQERARVAPLPS</sequence>
<proteinExistence type="predicted"/>
<name>A0A2P6TK97_CHLSO</name>
<dbReference type="OrthoDB" id="541230at2759"/>
<evidence type="ECO:0000256" key="1">
    <source>
        <dbReference type="SAM" id="MobiDB-lite"/>
    </source>
</evidence>
<organism evidence="2 3">
    <name type="scientific">Chlorella sorokiniana</name>
    <name type="common">Freshwater green alga</name>
    <dbReference type="NCBI Taxonomy" id="3076"/>
    <lineage>
        <taxon>Eukaryota</taxon>
        <taxon>Viridiplantae</taxon>
        <taxon>Chlorophyta</taxon>
        <taxon>core chlorophytes</taxon>
        <taxon>Trebouxiophyceae</taxon>
        <taxon>Chlorellales</taxon>
        <taxon>Chlorellaceae</taxon>
        <taxon>Chlorella clade</taxon>
        <taxon>Chlorella</taxon>
    </lineage>
</organism>